<dbReference type="SUPFAM" id="SSF52738">
    <property type="entry name" value="Methylesterase CheB, C-terminal domain"/>
    <property type="match status" value="1"/>
</dbReference>
<evidence type="ECO:0000256" key="1">
    <source>
        <dbReference type="ARBA" id="ARBA00022490"/>
    </source>
</evidence>
<evidence type="ECO:0000256" key="7">
    <source>
        <dbReference type="PROSITE-ProRule" id="PRU00169"/>
    </source>
</evidence>
<keyword evidence="5 7" id="KW-0597">Phosphoprotein</keyword>
<dbReference type="InterPro" id="IPR000673">
    <property type="entry name" value="Sig_transdc_resp-reg_Me-estase"/>
</dbReference>
<comment type="domain">
    <text evidence="5">Contains a C-terminal catalytic domain, and an N-terminal region which modulates catalytic activity.</text>
</comment>
<dbReference type="STRING" id="156994.SAMN04488028_101605"/>
<dbReference type="AlphaFoldDB" id="A0A1M6KK78"/>
<comment type="similarity">
    <text evidence="5">Belongs to the CheB family.</text>
</comment>
<evidence type="ECO:0000313" key="11">
    <source>
        <dbReference type="Proteomes" id="UP000184474"/>
    </source>
</evidence>
<keyword evidence="11" id="KW-1185">Reference proteome</keyword>
<evidence type="ECO:0000256" key="5">
    <source>
        <dbReference type="HAMAP-Rule" id="MF_00099"/>
    </source>
</evidence>
<keyword evidence="1 5" id="KW-0963">Cytoplasm</keyword>
<comment type="catalytic activity">
    <reaction evidence="5">
        <text>L-glutaminyl-[protein] + H2O = L-glutamyl-[protein] + NH4(+)</text>
        <dbReference type="Rhea" id="RHEA:16441"/>
        <dbReference type="Rhea" id="RHEA-COMP:10207"/>
        <dbReference type="Rhea" id="RHEA-COMP:10208"/>
        <dbReference type="ChEBI" id="CHEBI:15377"/>
        <dbReference type="ChEBI" id="CHEBI:28938"/>
        <dbReference type="ChEBI" id="CHEBI:29973"/>
        <dbReference type="ChEBI" id="CHEBI:30011"/>
        <dbReference type="EC" id="3.5.1.44"/>
    </reaction>
</comment>
<feature type="active site" evidence="5 6">
    <location>
        <position position="194"/>
    </location>
</feature>
<evidence type="ECO:0000256" key="4">
    <source>
        <dbReference type="ARBA" id="ARBA00048267"/>
    </source>
</evidence>
<dbReference type="GO" id="GO:0005737">
    <property type="term" value="C:cytoplasm"/>
    <property type="evidence" value="ECO:0007669"/>
    <property type="project" value="UniProtKB-SubCell"/>
</dbReference>
<comment type="subcellular location">
    <subcellularLocation>
        <location evidence="5">Cytoplasm</location>
    </subcellularLocation>
</comment>
<gene>
    <name evidence="5" type="primary">cheB</name>
    <name evidence="10" type="ORF">SAMN04488028_101605</name>
</gene>
<evidence type="ECO:0000259" key="9">
    <source>
        <dbReference type="PROSITE" id="PS50122"/>
    </source>
</evidence>
<dbReference type="HAMAP" id="MF_00099">
    <property type="entry name" value="CheB_chemtxs"/>
    <property type="match status" value="1"/>
</dbReference>
<accession>A0A1M6KK78</accession>
<dbReference type="SUPFAM" id="SSF52172">
    <property type="entry name" value="CheY-like"/>
    <property type="match status" value="1"/>
</dbReference>
<dbReference type="RefSeq" id="WP_073119276.1">
    <property type="nucleotide sequence ID" value="NZ_FRAA01000001.1"/>
</dbReference>
<dbReference type="PANTHER" id="PTHR42872:SF6">
    <property type="entry name" value="PROTEIN-GLUTAMATE METHYLESTERASE_PROTEIN-GLUTAMINE GLUTAMINASE"/>
    <property type="match status" value="1"/>
</dbReference>
<sequence>MTLNKIRVVVADDSGFMRLLISDILSESGSVEVVGTAVDGKDAALKVAELKPDVLLLDMNMGEYDGLYAVKRIMEESPLPIIILSSIGNTNLQPIFDALDLGAVDYLNKPQKGNSKLRNIEVELLQKIKSAKRANAGAIPNPHAKVNTYEHTFSDKRKYDVIVIGASTGGPSAIEKVINSLPGNLNVPVLICQHMPPNFIPSFVKRLNGMSPLKIEVGQANMRPKAGTIIVAPGESNMIVTKKRGGGVVIDFTDKVFPEYNNPSINALMLSVAEAYKDKSIGVILTGMGKDGMLGMKEIKKYGGFTIAQSEKSCVIYGMPKAAVEQKVVDRSVDIKEIGGFLVNSL</sequence>
<keyword evidence="3 5" id="KW-0378">Hydrolase</keyword>
<reference evidence="11" key="1">
    <citation type="submission" date="2016-11" db="EMBL/GenBank/DDBJ databases">
        <authorList>
            <person name="Varghese N."/>
            <person name="Submissions S."/>
        </authorList>
    </citation>
    <scope>NUCLEOTIDE SEQUENCE [LARGE SCALE GENOMIC DNA]</scope>
    <source>
        <strain evidence="11">DSM 26134</strain>
    </source>
</reference>
<dbReference type="SMART" id="SM00448">
    <property type="entry name" value="REC"/>
    <property type="match status" value="1"/>
</dbReference>
<dbReference type="Pfam" id="PF00072">
    <property type="entry name" value="Response_reg"/>
    <property type="match status" value="1"/>
</dbReference>
<evidence type="ECO:0000256" key="3">
    <source>
        <dbReference type="ARBA" id="ARBA00022801"/>
    </source>
</evidence>
<feature type="domain" description="CheB-type methylesterase" evidence="9">
    <location>
        <begin position="161"/>
        <end position="346"/>
    </location>
</feature>
<comment type="catalytic activity">
    <reaction evidence="4 5">
        <text>[protein]-L-glutamate 5-O-methyl ester + H2O = L-glutamyl-[protein] + methanol + H(+)</text>
        <dbReference type="Rhea" id="RHEA:23236"/>
        <dbReference type="Rhea" id="RHEA-COMP:10208"/>
        <dbReference type="Rhea" id="RHEA-COMP:10311"/>
        <dbReference type="ChEBI" id="CHEBI:15377"/>
        <dbReference type="ChEBI" id="CHEBI:15378"/>
        <dbReference type="ChEBI" id="CHEBI:17790"/>
        <dbReference type="ChEBI" id="CHEBI:29973"/>
        <dbReference type="ChEBI" id="CHEBI:82795"/>
        <dbReference type="EC" id="3.1.1.61"/>
    </reaction>
</comment>
<evidence type="ECO:0000259" key="8">
    <source>
        <dbReference type="PROSITE" id="PS50110"/>
    </source>
</evidence>
<dbReference type="EC" id="3.1.1.61" evidence="5"/>
<dbReference type="NCBIfam" id="NF001965">
    <property type="entry name" value="PRK00742.1"/>
    <property type="match status" value="1"/>
</dbReference>
<feature type="domain" description="Response regulatory" evidence="8">
    <location>
        <begin position="7"/>
        <end position="124"/>
    </location>
</feature>
<dbReference type="GO" id="GO:0006935">
    <property type="term" value="P:chemotaxis"/>
    <property type="evidence" value="ECO:0007669"/>
    <property type="project" value="UniProtKB-UniRule"/>
</dbReference>
<dbReference type="PROSITE" id="PS50110">
    <property type="entry name" value="RESPONSE_REGULATORY"/>
    <property type="match status" value="1"/>
</dbReference>
<dbReference type="Pfam" id="PF01339">
    <property type="entry name" value="CheB_methylest"/>
    <property type="match status" value="1"/>
</dbReference>
<dbReference type="CDD" id="cd17541">
    <property type="entry name" value="REC_CheB-like"/>
    <property type="match status" value="1"/>
</dbReference>
<comment type="PTM">
    <text evidence="5">Phosphorylated by CheA. Phosphorylation of the N-terminal regulatory domain activates the methylesterase activity.</text>
</comment>
<comment type="function">
    <text evidence="5">Involved in chemotaxis. Part of a chemotaxis signal transduction system that modulates chemotaxis in response to various stimuli. Catalyzes the demethylation of specific methylglutamate residues introduced into the chemoreceptors (methyl-accepting chemotaxis proteins or MCP) by CheR. Also mediates the irreversible deamidation of specific glutamine residues to glutamic acid.</text>
</comment>
<evidence type="ECO:0000256" key="2">
    <source>
        <dbReference type="ARBA" id="ARBA00022500"/>
    </source>
</evidence>
<organism evidence="10 11">
    <name type="scientific">Reichenbachiella agariperforans</name>
    <dbReference type="NCBI Taxonomy" id="156994"/>
    <lineage>
        <taxon>Bacteria</taxon>
        <taxon>Pseudomonadati</taxon>
        <taxon>Bacteroidota</taxon>
        <taxon>Cytophagia</taxon>
        <taxon>Cytophagales</taxon>
        <taxon>Reichenbachiellaceae</taxon>
        <taxon>Reichenbachiella</taxon>
    </lineage>
</organism>
<feature type="active site" evidence="5 6">
    <location>
        <position position="291"/>
    </location>
</feature>
<dbReference type="InterPro" id="IPR011006">
    <property type="entry name" value="CheY-like_superfamily"/>
</dbReference>
<evidence type="ECO:0000313" key="10">
    <source>
        <dbReference type="EMBL" id="SHJ59221.1"/>
    </source>
</evidence>
<name>A0A1M6KK78_REIAG</name>
<dbReference type="GO" id="GO:0000156">
    <property type="term" value="F:phosphorelay response regulator activity"/>
    <property type="evidence" value="ECO:0007669"/>
    <property type="project" value="InterPro"/>
</dbReference>
<dbReference type="InterPro" id="IPR001789">
    <property type="entry name" value="Sig_transdc_resp-reg_receiver"/>
</dbReference>
<dbReference type="EMBL" id="FRAA01000001">
    <property type="protein sequence ID" value="SHJ59221.1"/>
    <property type="molecule type" value="Genomic_DNA"/>
</dbReference>
<dbReference type="PROSITE" id="PS50122">
    <property type="entry name" value="CHEB"/>
    <property type="match status" value="1"/>
</dbReference>
<dbReference type="PIRSF" id="PIRSF000876">
    <property type="entry name" value="RR_chemtxs_CheB"/>
    <property type="match status" value="1"/>
</dbReference>
<dbReference type="Proteomes" id="UP000184474">
    <property type="component" value="Unassembled WGS sequence"/>
</dbReference>
<dbReference type="Gene3D" id="3.40.50.180">
    <property type="entry name" value="Methylesterase CheB, C-terminal domain"/>
    <property type="match status" value="1"/>
</dbReference>
<dbReference type="CDD" id="cd16432">
    <property type="entry name" value="CheB_Rec"/>
    <property type="match status" value="1"/>
</dbReference>
<keyword evidence="2 5" id="KW-0145">Chemotaxis</keyword>
<proteinExistence type="inferred from homology"/>
<dbReference type="GO" id="GO:0050568">
    <property type="term" value="F:protein-glutamine glutaminase activity"/>
    <property type="evidence" value="ECO:0007669"/>
    <property type="project" value="UniProtKB-UniRule"/>
</dbReference>
<dbReference type="EC" id="3.5.1.44" evidence="5"/>
<dbReference type="InterPro" id="IPR035909">
    <property type="entry name" value="CheB_C"/>
</dbReference>
<evidence type="ECO:0000256" key="6">
    <source>
        <dbReference type="PROSITE-ProRule" id="PRU00050"/>
    </source>
</evidence>
<feature type="active site" evidence="5 6">
    <location>
        <position position="167"/>
    </location>
</feature>
<dbReference type="PANTHER" id="PTHR42872">
    <property type="entry name" value="PROTEIN-GLUTAMATE METHYLESTERASE/PROTEIN-GLUTAMINE GLUTAMINASE"/>
    <property type="match status" value="1"/>
</dbReference>
<feature type="modified residue" description="4-aspartylphosphate" evidence="5 7">
    <location>
        <position position="58"/>
    </location>
</feature>
<dbReference type="Gene3D" id="3.40.50.2300">
    <property type="match status" value="1"/>
</dbReference>
<dbReference type="InterPro" id="IPR008248">
    <property type="entry name" value="CheB-like"/>
</dbReference>
<dbReference type="GO" id="GO:0008984">
    <property type="term" value="F:protein-glutamate methylesterase activity"/>
    <property type="evidence" value="ECO:0007669"/>
    <property type="project" value="UniProtKB-UniRule"/>
</dbReference>
<protein>
    <recommendedName>
        <fullName evidence="5">Protein-glutamate methylesterase/protein-glutamine glutaminase</fullName>
        <ecNumber evidence="5">3.1.1.61</ecNumber>
        <ecNumber evidence="5">3.5.1.44</ecNumber>
    </recommendedName>
</protein>